<dbReference type="SUPFAM" id="SSF46689">
    <property type="entry name" value="Homeodomain-like"/>
    <property type="match status" value="1"/>
</dbReference>
<dbReference type="AlphaFoldDB" id="A0A857JH79"/>
<name>A0A857JH79_9ALTE</name>
<feature type="DNA-binding region" description="H-T-H motif" evidence="2">
    <location>
        <begin position="33"/>
        <end position="52"/>
    </location>
</feature>
<dbReference type="EMBL" id="CP047656">
    <property type="protein sequence ID" value="QHJ11026.1"/>
    <property type="molecule type" value="Genomic_DNA"/>
</dbReference>
<dbReference type="Gene3D" id="1.10.357.10">
    <property type="entry name" value="Tetracycline Repressor, domain 2"/>
    <property type="match status" value="1"/>
</dbReference>
<evidence type="ECO:0000259" key="3">
    <source>
        <dbReference type="PROSITE" id="PS50977"/>
    </source>
</evidence>
<dbReference type="InterPro" id="IPR001647">
    <property type="entry name" value="HTH_TetR"/>
</dbReference>
<evidence type="ECO:0000256" key="1">
    <source>
        <dbReference type="ARBA" id="ARBA00023125"/>
    </source>
</evidence>
<dbReference type="KEGG" id="pmes:FX988_01248"/>
<dbReference type="RefSeq" id="WP_160178815.1">
    <property type="nucleotide sequence ID" value="NZ_CP047656.1"/>
</dbReference>
<sequence>MSLLQEKKAALTVNLLLDAAWELLQHCEIDELSFKKVAEKAHISQRTMFRYFTTREGFLDALTARLYAELALPIVPEEVDALPSYIATLYAKLEAQPRKVMVLLSADLLPRVLDTTAKQRLQALEDLLQNHFSYVSADDIKKTTANLRYVMSASSWRYYRMHFEFDSQMATECGQLFVRQSLAYLKSKNASQSPA</sequence>
<dbReference type="Pfam" id="PF00440">
    <property type="entry name" value="TetR_N"/>
    <property type="match status" value="1"/>
</dbReference>
<gene>
    <name evidence="4" type="ORF">FX988_01248</name>
</gene>
<evidence type="ECO:0000313" key="5">
    <source>
        <dbReference type="Proteomes" id="UP000464524"/>
    </source>
</evidence>
<feature type="domain" description="HTH tetR-type" evidence="3">
    <location>
        <begin position="10"/>
        <end position="70"/>
    </location>
</feature>
<protein>
    <recommendedName>
        <fullName evidence="3">HTH tetR-type domain-containing protein</fullName>
    </recommendedName>
</protein>
<dbReference type="PROSITE" id="PS50977">
    <property type="entry name" value="HTH_TETR_2"/>
    <property type="match status" value="1"/>
</dbReference>
<evidence type="ECO:0000313" key="4">
    <source>
        <dbReference type="EMBL" id="QHJ11026.1"/>
    </source>
</evidence>
<organism evidence="4 5">
    <name type="scientific">Paraglaciecola mesophila</name>
    <dbReference type="NCBI Taxonomy" id="197222"/>
    <lineage>
        <taxon>Bacteria</taxon>
        <taxon>Pseudomonadati</taxon>
        <taxon>Pseudomonadota</taxon>
        <taxon>Gammaproteobacteria</taxon>
        <taxon>Alteromonadales</taxon>
        <taxon>Alteromonadaceae</taxon>
        <taxon>Paraglaciecola</taxon>
    </lineage>
</organism>
<accession>A0A857JH79</accession>
<dbReference type="GO" id="GO:0003677">
    <property type="term" value="F:DNA binding"/>
    <property type="evidence" value="ECO:0007669"/>
    <property type="project" value="UniProtKB-UniRule"/>
</dbReference>
<dbReference type="OrthoDB" id="8535430at2"/>
<keyword evidence="1 2" id="KW-0238">DNA-binding</keyword>
<keyword evidence="5" id="KW-1185">Reference proteome</keyword>
<dbReference type="InterPro" id="IPR009057">
    <property type="entry name" value="Homeodomain-like_sf"/>
</dbReference>
<reference evidence="4 5" key="1">
    <citation type="submission" date="2019-12" db="EMBL/GenBank/DDBJ databases">
        <title>Genome sequencing and assembly of endphytes of Porphyra tenera.</title>
        <authorList>
            <person name="Park J.M."/>
            <person name="Shin R."/>
            <person name="Jo S.H."/>
        </authorList>
    </citation>
    <scope>NUCLEOTIDE SEQUENCE [LARGE SCALE GENOMIC DNA]</scope>
    <source>
        <strain evidence="4 5">GPM4</strain>
    </source>
</reference>
<dbReference type="Proteomes" id="UP000464524">
    <property type="component" value="Chromosome"/>
</dbReference>
<evidence type="ECO:0000256" key="2">
    <source>
        <dbReference type="PROSITE-ProRule" id="PRU00335"/>
    </source>
</evidence>
<proteinExistence type="predicted"/>